<feature type="binding site" evidence="5">
    <location>
        <position position="63"/>
    </location>
    <ligand>
        <name>a divalent metal cation</name>
        <dbReference type="ChEBI" id="CHEBI:60240"/>
        <label>1</label>
    </ligand>
</feature>
<proteinExistence type="inferred from homology"/>
<comment type="similarity">
    <text evidence="1">Belongs to the GTP cyclohydrolase I type 2/NIF3 family.</text>
</comment>
<dbReference type="GO" id="GO:0005737">
    <property type="term" value="C:cytoplasm"/>
    <property type="evidence" value="ECO:0007669"/>
    <property type="project" value="TreeGrafter"/>
</dbReference>
<gene>
    <name evidence="6" type="ORF">NSMM_520017</name>
</gene>
<dbReference type="PANTHER" id="PTHR13799:SF14">
    <property type="entry name" value="GTP CYCLOHYDROLASE 1 TYPE 2 HOMOLOG"/>
    <property type="match status" value="1"/>
</dbReference>
<keyword evidence="4 5" id="KW-0479">Metal-binding</keyword>
<dbReference type="InterPro" id="IPR036069">
    <property type="entry name" value="DUF34/NIF3_sf"/>
</dbReference>
<dbReference type="Gene3D" id="3.40.1390.30">
    <property type="entry name" value="NIF3 (NGG1p interacting factor 3)-like"/>
    <property type="match status" value="2"/>
</dbReference>
<evidence type="ECO:0000256" key="2">
    <source>
        <dbReference type="ARBA" id="ARBA00011643"/>
    </source>
</evidence>
<keyword evidence="6" id="KW-0378">Hydrolase</keyword>
<dbReference type="Proteomes" id="UP000198729">
    <property type="component" value="Unassembled WGS sequence"/>
</dbReference>
<dbReference type="Pfam" id="PF01784">
    <property type="entry name" value="DUF34_NIF3"/>
    <property type="match status" value="1"/>
</dbReference>
<dbReference type="PANTHER" id="PTHR13799">
    <property type="entry name" value="NGG1 INTERACTING FACTOR 3"/>
    <property type="match status" value="1"/>
</dbReference>
<dbReference type="OrthoDB" id="9800881at2"/>
<reference evidence="6 7" key="1">
    <citation type="submission" date="2016-10" db="EMBL/GenBank/DDBJ databases">
        <authorList>
            <person name="de Groot N.N."/>
        </authorList>
    </citation>
    <scope>NUCLEOTIDE SEQUENCE [LARGE SCALE GENOMIC DNA]</scope>
    <source>
        <strain evidence="6">1</strain>
    </source>
</reference>
<evidence type="ECO:0000256" key="3">
    <source>
        <dbReference type="ARBA" id="ARBA00022112"/>
    </source>
</evidence>
<dbReference type="GO" id="GO:0046872">
    <property type="term" value="F:metal ion binding"/>
    <property type="evidence" value="ECO:0007669"/>
    <property type="project" value="UniProtKB-KW"/>
</dbReference>
<dbReference type="AlphaFoldDB" id="A0A1G5SH66"/>
<evidence type="ECO:0000256" key="5">
    <source>
        <dbReference type="PIRSR" id="PIRSR602678-1"/>
    </source>
</evidence>
<evidence type="ECO:0000313" key="7">
    <source>
        <dbReference type="Proteomes" id="UP000198729"/>
    </source>
</evidence>
<evidence type="ECO:0000313" key="6">
    <source>
        <dbReference type="EMBL" id="SCZ86347.1"/>
    </source>
</evidence>
<dbReference type="RefSeq" id="WP_090287333.1">
    <property type="nucleotide sequence ID" value="NZ_FMWO01000061.1"/>
</dbReference>
<protein>
    <recommendedName>
        <fullName evidence="3">GTP cyclohydrolase 1 type 2 homolog</fullName>
    </recommendedName>
</protein>
<feature type="binding site" evidence="5">
    <location>
        <position position="64"/>
    </location>
    <ligand>
        <name>a divalent metal cation</name>
        <dbReference type="ChEBI" id="CHEBI:60240"/>
        <label>2</label>
    </ligand>
</feature>
<evidence type="ECO:0000256" key="4">
    <source>
        <dbReference type="ARBA" id="ARBA00022723"/>
    </source>
</evidence>
<feature type="binding site" evidence="5">
    <location>
        <position position="101"/>
    </location>
    <ligand>
        <name>a divalent metal cation</name>
        <dbReference type="ChEBI" id="CHEBI:60240"/>
        <label>1</label>
    </ligand>
</feature>
<name>A0A1G5SH66_9PROT</name>
<organism evidence="6 7">
    <name type="scientific">Nitrosomonas mobilis</name>
    <dbReference type="NCBI Taxonomy" id="51642"/>
    <lineage>
        <taxon>Bacteria</taxon>
        <taxon>Pseudomonadati</taxon>
        <taxon>Pseudomonadota</taxon>
        <taxon>Betaproteobacteria</taxon>
        <taxon>Nitrosomonadales</taxon>
        <taxon>Nitrosomonadaceae</taxon>
        <taxon>Nitrosomonas</taxon>
    </lineage>
</organism>
<dbReference type="SUPFAM" id="SSF102705">
    <property type="entry name" value="NIF3 (NGG1p interacting factor 3)-like"/>
    <property type="match status" value="1"/>
</dbReference>
<dbReference type="EMBL" id="FMWO01000061">
    <property type="protein sequence ID" value="SCZ86347.1"/>
    <property type="molecule type" value="Genomic_DNA"/>
</dbReference>
<dbReference type="NCBIfam" id="TIGR00486">
    <property type="entry name" value="YbgI_SA1388"/>
    <property type="match status" value="1"/>
</dbReference>
<keyword evidence="7" id="KW-1185">Reference proteome</keyword>
<evidence type="ECO:0000256" key="1">
    <source>
        <dbReference type="ARBA" id="ARBA00006964"/>
    </source>
</evidence>
<feature type="binding site" evidence="5">
    <location>
        <position position="220"/>
    </location>
    <ligand>
        <name>a divalent metal cation</name>
        <dbReference type="ChEBI" id="CHEBI:60240"/>
        <label>1</label>
    </ligand>
</feature>
<dbReference type="InterPro" id="IPR002678">
    <property type="entry name" value="DUF34/NIF3"/>
</dbReference>
<comment type="subunit">
    <text evidence="2">Homohexamer.</text>
</comment>
<feature type="binding site" evidence="5">
    <location>
        <position position="216"/>
    </location>
    <ligand>
        <name>a divalent metal cation</name>
        <dbReference type="ChEBI" id="CHEBI:60240"/>
        <label>1</label>
    </ligand>
</feature>
<dbReference type="STRING" id="51642.NSMM_520017"/>
<sequence length="248" mass="27569">MHQKALEDYLNTILEVTRFRDYCPNGLQVEGRTQIQTIVTGVTASQALIAHAIELRADAIIVHHGYFWRGEDACLRGIKRQRIAALIKHDINLYAYHLPLDAHIALGNNAQLAKKLNIAIEGSFGEQAIALHGSFETPTTLRELNTNLTQLLTRQPLIIGDPSKSIRRIAWCSGAAQHTFEEAISLEVDAYLTGEISEQSVHTARETGVAFISAGHHATERYGIQALGEHIAKQFDLCHYFIDVENPV</sequence>
<dbReference type="FunFam" id="3.40.1390.30:FF:000002">
    <property type="entry name" value="Nif3-like dinuclear metal center protein"/>
    <property type="match status" value="1"/>
</dbReference>
<accession>A0A1G5SH66</accession>
<dbReference type="GO" id="GO:0016787">
    <property type="term" value="F:hydrolase activity"/>
    <property type="evidence" value="ECO:0007669"/>
    <property type="project" value="UniProtKB-KW"/>
</dbReference>